<reference evidence="1 2" key="1">
    <citation type="submission" date="2019-03" db="EMBL/GenBank/DDBJ databases">
        <title>Single cell metagenomics reveals metabolic interactions within the superorganism composed of flagellate Streblomastix strix and complex community of Bacteroidetes bacteria on its surface.</title>
        <authorList>
            <person name="Treitli S.C."/>
            <person name="Kolisko M."/>
            <person name="Husnik F."/>
            <person name="Keeling P."/>
            <person name="Hampl V."/>
        </authorList>
    </citation>
    <scope>NUCLEOTIDE SEQUENCE [LARGE SCALE GENOMIC DNA]</scope>
    <source>
        <strain evidence="1">ST1C</strain>
    </source>
</reference>
<name>A0A5J4TXI3_9EUKA</name>
<protein>
    <submittedName>
        <fullName evidence="1">Uncharacterized protein</fullName>
    </submittedName>
</protein>
<sequence>MTVYIDEALFDAAGLMDFPELYAYIKERDPKASIETAPPVPIGEQTLQEQVKVNADILENSNEVFVPPEPITPVKQIMDNKLVTLNCFVTIKQQFKGYVFNSYPQEAKPKDNVKIIAVICNNFSNNINLFCYIDENGPYIYAEDDKEIAANTSIVISTTYYQQFEELKQINYDSNNDGKVDIIDVWNGSGQGTHATQSHVYDVVKKQSDLVDHHIEGTILHNFLNNDIKLKDKLGIYKADRAAYYIQNRPIVTFSFGAKLGDNIGNIYKIFSTIDSKILPPYVKYHAMHP</sequence>
<evidence type="ECO:0000313" key="2">
    <source>
        <dbReference type="Proteomes" id="UP000324800"/>
    </source>
</evidence>
<organism evidence="1 2">
    <name type="scientific">Streblomastix strix</name>
    <dbReference type="NCBI Taxonomy" id="222440"/>
    <lineage>
        <taxon>Eukaryota</taxon>
        <taxon>Metamonada</taxon>
        <taxon>Preaxostyla</taxon>
        <taxon>Oxymonadida</taxon>
        <taxon>Streblomastigidae</taxon>
        <taxon>Streblomastix</taxon>
    </lineage>
</organism>
<accession>A0A5J4TXI3</accession>
<feature type="non-terminal residue" evidence="1">
    <location>
        <position position="290"/>
    </location>
</feature>
<comment type="caution">
    <text evidence="1">The sequence shown here is derived from an EMBL/GenBank/DDBJ whole genome shotgun (WGS) entry which is preliminary data.</text>
</comment>
<evidence type="ECO:0000313" key="1">
    <source>
        <dbReference type="EMBL" id="KAA6362115.1"/>
    </source>
</evidence>
<dbReference type="AlphaFoldDB" id="A0A5J4TXI3"/>
<dbReference type="Proteomes" id="UP000324800">
    <property type="component" value="Unassembled WGS sequence"/>
</dbReference>
<dbReference type="EMBL" id="SNRW01024630">
    <property type="protein sequence ID" value="KAA6362115.1"/>
    <property type="molecule type" value="Genomic_DNA"/>
</dbReference>
<gene>
    <name evidence="1" type="ORF">EZS28_042357</name>
</gene>
<proteinExistence type="predicted"/>